<dbReference type="SUPFAM" id="SSF111283">
    <property type="entry name" value="Putative modulator of DNA gyrase, PmbA/TldD"/>
    <property type="match status" value="1"/>
</dbReference>
<sequence>MTAPQELVEAALAACTADGCVVLAADHSETNLRWAANALTTNGEMRSRSLTVVATVDKAGGTSAGVVTRAVTTVDDVTELVHAAELAARDAEPADDAAPLVDPYRHDDDWDADPAETSVAVFEPFAAALGRVLPSWRAADRLLYGFAEHELTSYFLATSTGLRRRFDQPSGRLELNGKTADLTGSTWSGRYTNDFLDIDVETATAELEQRLQWGRRRLDLDPGRYETLLPPTSVADLMIYAYWSASARDAEEGRSAFAGPAGQSRLGERLTELPLRLHSDPSAPGLGCAPFEIATSSSAGLQSVFDNGHPLGATSWLDGGVLGELIRTRAWATRTGTEPRPVIDNLLLESADGTASLEDMVARTERGLLVTSMWYIREVDPQNLLLTGLTRDGVFLVEDGEVRGAVNNFRWNESPLDLLRRTSEVGATVPTLSREWSDYFRRTAMPPLRIPDFNMSTVSPAS</sequence>
<keyword evidence="2" id="KW-0645">Protease</keyword>
<evidence type="ECO:0000313" key="2">
    <source>
        <dbReference type="EMBL" id="SHG24745.1"/>
    </source>
</evidence>
<dbReference type="Proteomes" id="UP000186132">
    <property type="component" value="Unassembled WGS sequence"/>
</dbReference>
<dbReference type="EMBL" id="FQVU01000002">
    <property type="protein sequence ID" value="SHG24745.1"/>
    <property type="molecule type" value="Genomic_DNA"/>
</dbReference>
<dbReference type="InterPro" id="IPR036059">
    <property type="entry name" value="TldD/PmbA_sf"/>
</dbReference>
<dbReference type="GO" id="GO:0008237">
    <property type="term" value="F:metallopeptidase activity"/>
    <property type="evidence" value="ECO:0007669"/>
    <property type="project" value="InterPro"/>
</dbReference>
<dbReference type="PANTHER" id="PTHR43666">
    <property type="entry name" value="TLDD PROTEIN"/>
    <property type="match status" value="1"/>
</dbReference>
<dbReference type="PANTHER" id="PTHR43666:SF1">
    <property type="entry name" value="CONSERVED PROTEIN"/>
    <property type="match status" value="1"/>
</dbReference>
<dbReference type="Pfam" id="PF19289">
    <property type="entry name" value="PmbA_TldD_3rd"/>
    <property type="match status" value="1"/>
</dbReference>
<evidence type="ECO:0000259" key="1">
    <source>
        <dbReference type="Pfam" id="PF19289"/>
    </source>
</evidence>
<proteinExistence type="predicted"/>
<dbReference type="AlphaFoldDB" id="A0A1M5I942"/>
<feature type="domain" description="Metalloprotease TldD/E C-terminal" evidence="1">
    <location>
        <begin position="222"/>
        <end position="456"/>
    </location>
</feature>
<dbReference type="InterPro" id="IPR045569">
    <property type="entry name" value="Metalloprtase-TldD/E_C"/>
</dbReference>
<dbReference type="STRING" id="1206085.SAMN05443575_1803"/>
<reference evidence="2 3" key="1">
    <citation type="submission" date="2016-11" db="EMBL/GenBank/DDBJ databases">
        <authorList>
            <person name="Jaros S."/>
            <person name="Januszkiewicz K."/>
            <person name="Wedrychowicz H."/>
        </authorList>
    </citation>
    <scope>NUCLEOTIDE SEQUENCE [LARGE SCALE GENOMIC DNA]</scope>
    <source>
        <strain evidence="2 3">DSM 45627</strain>
    </source>
</reference>
<keyword evidence="2" id="KW-0378">Hydrolase</keyword>
<gene>
    <name evidence="2" type="ORF">SAMN05443575_1803</name>
</gene>
<protein>
    <submittedName>
        <fullName evidence="2">Predicted Zn-dependent protease or its inactivated homolog</fullName>
    </submittedName>
</protein>
<keyword evidence="3" id="KW-1185">Reference proteome</keyword>
<accession>A0A1M5I942</accession>
<organism evidence="2 3">
    <name type="scientific">Jatrophihabitans endophyticus</name>
    <dbReference type="NCBI Taxonomy" id="1206085"/>
    <lineage>
        <taxon>Bacteria</taxon>
        <taxon>Bacillati</taxon>
        <taxon>Actinomycetota</taxon>
        <taxon>Actinomycetes</taxon>
        <taxon>Jatrophihabitantales</taxon>
        <taxon>Jatrophihabitantaceae</taxon>
        <taxon>Jatrophihabitans</taxon>
    </lineage>
</organism>
<name>A0A1M5I942_9ACTN</name>
<evidence type="ECO:0000313" key="3">
    <source>
        <dbReference type="Proteomes" id="UP000186132"/>
    </source>
</evidence>
<dbReference type="GO" id="GO:0006508">
    <property type="term" value="P:proteolysis"/>
    <property type="evidence" value="ECO:0007669"/>
    <property type="project" value="UniProtKB-KW"/>
</dbReference>